<dbReference type="Pfam" id="PF12833">
    <property type="entry name" value="HTH_18"/>
    <property type="match status" value="1"/>
</dbReference>
<dbReference type="Proteomes" id="UP000309594">
    <property type="component" value="Unassembled WGS sequence"/>
</dbReference>
<dbReference type="Gene3D" id="1.10.10.60">
    <property type="entry name" value="Homeodomain-like"/>
    <property type="match status" value="1"/>
</dbReference>
<evidence type="ECO:0000313" key="5">
    <source>
        <dbReference type="Proteomes" id="UP000309594"/>
    </source>
</evidence>
<keyword evidence="2" id="KW-0804">Transcription</keyword>
<evidence type="ECO:0000313" key="4">
    <source>
        <dbReference type="EMBL" id="TKC62146.1"/>
    </source>
</evidence>
<organism evidence="4 5">
    <name type="scientific">Pedobacter hiemivivus</name>
    <dbReference type="NCBI Taxonomy" id="2530454"/>
    <lineage>
        <taxon>Bacteria</taxon>
        <taxon>Pseudomonadati</taxon>
        <taxon>Bacteroidota</taxon>
        <taxon>Sphingobacteriia</taxon>
        <taxon>Sphingobacteriales</taxon>
        <taxon>Sphingobacteriaceae</taxon>
        <taxon>Pedobacter</taxon>
    </lineage>
</organism>
<proteinExistence type="predicted"/>
<keyword evidence="1" id="KW-0805">Transcription regulation</keyword>
<protein>
    <recommendedName>
        <fullName evidence="3">HTH araC/xylS-type domain-containing protein</fullName>
    </recommendedName>
</protein>
<accession>A0A4V5PCV7</accession>
<feature type="domain" description="HTH araC/xylS-type" evidence="3">
    <location>
        <begin position="1"/>
        <end position="59"/>
    </location>
</feature>
<evidence type="ECO:0000256" key="1">
    <source>
        <dbReference type="ARBA" id="ARBA00023015"/>
    </source>
</evidence>
<gene>
    <name evidence="4" type="ORF">FBD94_07950</name>
</gene>
<dbReference type="SUPFAM" id="SSF46689">
    <property type="entry name" value="Homeodomain-like"/>
    <property type="match status" value="1"/>
</dbReference>
<evidence type="ECO:0000256" key="2">
    <source>
        <dbReference type="ARBA" id="ARBA00023163"/>
    </source>
</evidence>
<dbReference type="InterPro" id="IPR018060">
    <property type="entry name" value="HTH_AraC"/>
</dbReference>
<name>A0A4V5PCV7_9SPHI</name>
<dbReference type="EMBL" id="SWDX01000003">
    <property type="protein sequence ID" value="TKC62146.1"/>
    <property type="molecule type" value="Genomic_DNA"/>
</dbReference>
<dbReference type="RefSeq" id="WP_136879804.1">
    <property type="nucleotide sequence ID" value="NZ_SWDX01000003.1"/>
</dbReference>
<dbReference type="GO" id="GO:0043565">
    <property type="term" value="F:sequence-specific DNA binding"/>
    <property type="evidence" value="ECO:0007669"/>
    <property type="project" value="InterPro"/>
</dbReference>
<dbReference type="GO" id="GO:0003700">
    <property type="term" value="F:DNA-binding transcription factor activity"/>
    <property type="evidence" value="ECO:0007669"/>
    <property type="project" value="InterPro"/>
</dbReference>
<evidence type="ECO:0000259" key="3">
    <source>
        <dbReference type="PROSITE" id="PS01124"/>
    </source>
</evidence>
<reference evidence="4 5" key="1">
    <citation type="submission" date="2019-04" db="EMBL/GenBank/DDBJ databases">
        <title>Pedobacter sp. RP-1-16 sp. nov., isolated from Arctic soil.</title>
        <authorList>
            <person name="Dahal R.H."/>
            <person name="Kim D.-U."/>
        </authorList>
    </citation>
    <scope>NUCLEOTIDE SEQUENCE [LARGE SCALE GENOMIC DNA]</scope>
    <source>
        <strain evidence="4 5">RP-1-16</strain>
    </source>
</reference>
<comment type="caution">
    <text evidence="4">The sequence shown here is derived from an EMBL/GenBank/DDBJ whole genome shotgun (WGS) entry which is preliminary data.</text>
</comment>
<dbReference type="PROSITE" id="PS01124">
    <property type="entry name" value="HTH_ARAC_FAMILY_2"/>
    <property type="match status" value="1"/>
</dbReference>
<dbReference type="InterPro" id="IPR009057">
    <property type="entry name" value="Homeodomain-like_sf"/>
</dbReference>
<dbReference type="AlphaFoldDB" id="A0A4V5PCV7"/>
<sequence length="61" mass="6951">MSAKQHIQNQLIEKSKELSATTEMTAVEIAYLLSFGFPQSFNKLFKSKTNVSPLQFRPTMN</sequence>